<evidence type="ECO:0000313" key="2">
    <source>
        <dbReference type="EMBL" id="KAK1894643.1"/>
    </source>
</evidence>
<organism evidence="2 3">
    <name type="scientific">Dissostichus eleginoides</name>
    <name type="common">Patagonian toothfish</name>
    <name type="synonym">Dissostichus amissus</name>
    <dbReference type="NCBI Taxonomy" id="100907"/>
    <lineage>
        <taxon>Eukaryota</taxon>
        <taxon>Metazoa</taxon>
        <taxon>Chordata</taxon>
        <taxon>Craniata</taxon>
        <taxon>Vertebrata</taxon>
        <taxon>Euteleostomi</taxon>
        <taxon>Actinopterygii</taxon>
        <taxon>Neopterygii</taxon>
        <taxon>Teleostei</taxon>
        <taxon>Neoteleostei</taxon>
        <taxon>Acanthomorphata</taxon>
        <taxon>Eupercaria</taxon>
        <taxon>Perciformes</taxon>
        <taxon>Notothenioidei</taxon>
        <taxon>Nototheniidae</taxon>
        <taxon>Dissostichus</taxon>
    </lineage>
</organism>
<dbReference type="InterPro" id="IPR046341">
    <property type="entry name" value="SET_dom_sf"/>
</dbReference>
<dbReference type="PANTHER" id="PTHR31025:SF25">
    <property type="entry name" value="ZINC FINGER (C2H2)-60"/>
    <property type="match status" value="1"/>
</dbReference>
<proteinExistence type="predicted"/>
<feature type="non-terminal residue" evidence="2">
    <location>
        <position position="329"/>
    </location>
</feature>
<dbReference type="InterPro" id="IPR001214">
    <property type="entry name" value="SET_dom"/>
</dbReference>
<evidence type="ECO:0000313" key="3">
    <source>
        <dbReference type="Proteomes" id="UP001228049"/>
    </source>
</evidence>
<reference evidence="2" key="1">
    <citation type="submission" date="2023-04" db="EMBL/GenBank/DDBJ databases">
        <title>Chromosome-level genome of Chaenocephalus aceratus.</title>
        <authorList>
            <person name="Park H."/>
        </authorList>
    </citation>
    <scope>NUCLEOTIDE SEQUENCE</scope>
    <source>
        <strain evidence="2">DE</strain>
        <tissue evidence="2">Muscle</tissue>
    </source>
</reference>
<evidence type="ECO:0000259" key="1">
    <source>
        <dbReference type="Pfam" id="PF00856"/>
    </source>
</evidence>
<dbReference type="Proteomes" id="UP001228049">
    <property type="component" value="Unassembled WGS sequence"/>
</dbReference>
<keyword evidence="3" id="KW-1185">Reference proteome</keyword>
<dbReference type="SUPFAM" id="SSF82199">
    <property type="entry name" value="SET domain"/>
    <property type="match status" value="1"/>
</dbReference>
<dbReference type="AlphaFoldDB" id="A0AAD9C4G3"/>
<protein>
    <submittedName>
        <fullName evidence="2">Histone-lysine N-methyltransferase Su(Var)3-9</fullName>
    </submittedName>
</protein>
<accession>A0AAD9C4G3</accession>
<sequence>MEAKLRVLMDDRIEKLVLPAGIPPTVEELTNVVKETYAVIDEFSLQYLDSDFEDYFTLNQTDQIKHKDTVKVVYAEQITLNLLPIDGSSFLQSSTEYDSASNAESSAGTSSSHDTIILSNQSTAERREPWPKQFPVPQFAFETGMYLERANEDYKKDGKLLTTSKIQDEFHRITMVHLESKFMSKLDEYTPGLLKLFHSKGGTMGLKLKALLLQTPSNPNINITRDVVIRCLMVYLGERTDQLLKEYDDADEDSASQDLAVQGMAIYSIKTNASEGRGVFACAPIEKGSFVVEYRGELISQYERDKRQEKYTENQKTFFFDFEWNNDIW</sequence>
<dbReference type="Pfam" id="PF00856">
    <property type="entry name" value="SET"/>
    <property type="match status" value="1"/>
</dbReference>
<comment type="caution">
    <text evidence="2">The sequence shown here is derived from an EMBL/GenBank/DDBJ whole genome shotgun (WGS) entry which is preliminary data.</text>
</comment>
<dbReference type="Gene3D" id="2.170.270.10">
    <property type="entry name" value="SET domain"/>
    <property type="match status" value="1"/>
</dbReference>
<name>A0AAD9C4G3_DISEL</name>
<gene>
    <name evidence="2" type="ORF">KUDE01_020101</name>
</gene>
<feature type="domain" description="SET" evidence="1">
    <location>
        <begin position="276"/>
        <end position="322"/>
    </location>
</feature>
<dbReference type="PANTHER" id="PTHR31025">
    <property type="entry name" value="SI:CH211-196P9.1-RELATED"/>
    <property type="match status" value="1"/>
</dbReference>
<dbReference type="EMBL" id="JASDAP010000011">
    <property type="protein sequence ID" value="KAK1894643.1"/>
    <property type="molecule type" value="Genomic_DNA"/>
</dbReference>